<keyword evidence="1" id="KW-0238">DNA-binding</keyword>
<dbReference type="RefSeq" id="WP_035397075.1">
    <property type="nucleotide sequence ID" value="NZ_CP042163.1"/>
</dbReference>
<name>A0ABU6NHB0_9BACI</name>
<dbReference type="PROSITE" id="PS50995">
    <property type="entry name" value="HTH_MARR_2"/>
    <property type="match status" value="1"/>
</dbReference>
<dbReference type="Proteomes" id="UP001341820">
    <property type="component" value="Unassembled WGS sequence"/>
</dbReference>
<dbReference type="PANTHER" id="PTHR33164">
    <property type="entry name" value="TRANSCRIPTIONAL REGULATOR, MARR FAMILY"/>
    <property type="match status" value="1"/>
</dbReference>
<dbReference type="Pfam" id="PF12802">
    <property type="entry name" value="MarR_2"/>
    <property type="match status" value="1"/>
</dbReference>
<dbReference type="PANTHER" id="PTHR33164:SF43">
    <property type="entry name" value="HTH-TYPE TRANSCRIPTIONAL REPRESSOR YETL"/>
    <property type="match status" value="1"/>
</dbReference>
<keyword evidence="4" id="KW-1185">Reference proteome</keyword>
<dbReference type="InterPro" id="IPR039422">
    <property type="entry name" value="MarR/SlyA-like"/>
</dbReference>
<dbReference type="Gene3D" id="1.10.10.10">
    <property type="entry name" value="Winged helix-like DNA-binding domain superfamily/Winged helix DNA-binding domain"/>
    <property type="match status" value="1"/>
</dbReference>
<dbReference type="SUPFAM" id="SSF46785">
    <property type="entry name" value="Winged helix' DNA-binding domain"/>
    <property type="match status" value="1"/>
</dbReference>
<gene>
    <name evidence="3" type="ORF">P5F74_05530</name>
</gene>
<protein>
    <submittedName>
        <fullName evidence="3">MarR family transcriptional regulator</fullName>
    </submittedName>
</protein>
<dbReference type="InterPro" id="IPR036388">
    <property type="entry name" value="WH-like_DNA-bd_sf"/>
</dbReference>
<evidence type="ECO:0000256" key="1">
    <source>
        <dbReference type="ARBA" id="ARBA00023125"/>
    </source>
</evidence>
<dbReference type="InterPro" id="IPR000835">
    <property type="entry name" value="HTH_MarR-typ"/>
</dbReference>
<comment type="caution">
    <text evidence="3">The sequence shown here is derived from an EMBL/GenBank/DDBJ whole genome shotgun (WGS) entry which is preliminary data.</text>
</comment>
<accession>A0ABU6NHB0</accession>
<sequence length="158" mass="18741">MKNTLLEAMDVFKDVFFYGHQIIEEELSHEFRELSPEQLAVLIIIDLTGPLTSKEIAEYQRTHKSAVSNRLKKLQQKKLIQFKESDKDSRLKYVHFSEEGKAKMKAYQEEVHTYFTALFSDFEAQEVAQFYQLMNKIRDRLRQYSSVKISEHKQSLDK</sequence>
<organism evidence="3 4">
    <name type="scientific">Shouchella miscanthi</name>
    <dbReference type="NCBI Taxonomy" id="2598861"/>
    <lineage>
        <taxon>Bacteria</taxon>
        <taxon>Bacillati</taxon>
        <taxon>Bacillota</taxon>
        <taxon>Bacilli</taxon>
        <taxon>Bacillales</taxon>
        <taxon>Bacillaceae</taxon>
        <taxon>Shouchella</taxon>
    </lineage>
</organism>
<proteinExistence type="predicted"/>
<evidence type="ECO:0000313" key="4">
    <source>
        <dbReference type="Proteomes" id="UP001341820"/>
    </source>
</evidence>
<feature type="domain" description="HTH marR-type" evidence="2">
    <location>
        <begin position="1"/>
        <end position="139"/>
    </location>
</feature>
<evidence type="ECO:0000313" key="3">
    <source>
        <dbReference type="EMBL" id="MED4127589.1"/>
    </source>
</evidence>
<dbReference type="SMART" id="SM00347">
    <property type="entry name" value="HTH_MARR"/>
    <property type="match status" value="1"/>
</dbReference>
<reference evidence="3 4" key="1">
    <citation type="submission" date="2023-03" db="EMBL/GenBank/DDBJ databases">
        <title>Bacillus Genome Sequencing.</title>
        <authorList>
            <person name="Dunlap C."/>
        </authorList>
    </citation>
    <scope>NUCLEOTIDE SEQUENCE [LARGE SCALE GENOMIC DNA]</scope>
    <source>
        <strain evidence="3 4">B-4107</strain>
    </source>
</reference>
<evidence type="ECO:0000259" key="2">
    <source>
        <dbReference type="PROSITE" id="PS50995"/>
    </source>
</evidence>
<dbReference type="EMBL" id="JAROAS010000006">
    <property type="protein sequence ID" value="MED4127589.1"/>
    <property type="molecule type" value="Genomic_DNA"/>
</dbReference>
<dbReference type="InterPro" id="IPR036390">
    <property type="entry name" value="WH_DNA-bd_sf"/>
</dbReference>